<protein>
    <submittedName>
        <fullName evidence="6">LLM class flavin-dependent oxidoreductase</fullName>
    </submittedName>
</protein>
<accession>A0A549SNJ0</accession>
<dbReference type="GO" id="GO:0046306">
    <property type="term" value="P:alkanesulfonate catabolic process"/>
    <property type="evidence" value="ECO:0007669"/>
    <property type="project" value="TreeGrafter"/>
</dbReference>
<dbReference type="CDD" id="cd01094">
    <property type="entry name" value="Alkanesulfonate_monoxygenase"/>
    <property type="match status" value="1"/>
</dbReference>
<dbReference type="AlphaFoldDB" id="A0A549SNJ0"/>
<evidence type="ECO:0000259" key="5">
    <source>
        <dbReference type="Pfam" id="PF00296"/>
    </source>
</evidence>
<evidence type="ECO:0000313" key="7">
    <source>
        <dbReference type="Proteomes" id="UP000316781"/>
    </source>
</evidence>
<feature type="domain" description="Luciferase-like" evidence="5">
    <location>
        <begin position="21"/>
        <end position="333"/>
    </location>
</feature>
<dbReference type="PANTHER" id="PTHR42847:SF9">
    <property type="entry name" value="BLL6451 PROTEIN"/>
    <property type="match status" value="1"/>
</dbReference>
<evidence type="ECO:0000256" key="3">
    <source>
        <dbReference type="ARBA" id="ARBA00023002"/>
    </source>
</evidence>
<dbReference type="PANTHER" id="PTHR42847">
    <property type="entry name" value="ALKANESULFONATE MONOOXYGENASE"/>
    <property type="match status" value="1"/>
</dbReference>
<evidence type="ECO:0000256" key="4">
    <source>
        <dbReference type="ARBA" id="ARBA00023033"/>
    </source>
</evidence>
<dbReference type="InterPro" id="IPR036661">
    <property type="entry name" value="Luciferase-like_sf"/>
</dbReference>
<comment type="caution">
    <text evidence="6">The sequence shown here is derived from an EMBL/GenBank/DDBJ whole genome shotgun (WGS) entry which is preliminary data.</text>
</comment>
<proteinExistence type="predicted"/>
<evidence type="ECO:0000313" key="6">
    <source>
        <dbReference type="EMBL" id="TRL31184.1"/>
    </source>
</evidence>
<dbReference type="RefSeq" id="WP_142863601.1">
    <property type="nucleotide sequence ID" value="NZ_VJMF01000059.1"/>
</dbReference>
<organism evidence="6 7">
    <name type="scientific">Methylosinus sporium</name>
    <dbReference type="NCBI Taxonomy" id="428"/>
    <lineage>
        <taxon>Bacteria</taxon>
        <taxon>Pseudomonadati</taxon>
        <taxon>Pseudomonadota</taxon>
        <taxon>Alphaproteobacteria</taxon>
        <taxon>Hyphomicrobiales</taxon>
        <taxon>Methylocystaceae</taxon>
        <taxon>Methylosinus</taxon>
    </lineage>
</organism>
<dbReference type="GO" id="GO:0008726">
    <property type="term" value="F:alkanesulfonate monooxygenase activity"/>
    <property type="evidence" value="ECO:0007669"/>
    <property type="project" value="TreeGrafter"/>
</dbReference>
<dbReference type="InterPro" id="IPR050172">
    <property type="entry name" value="SsuD_RutA_monooxygenase"/>
</dbReference>
<evidence type="ECO:0000256" key="2">
    <source>
        <dbReference type="ARBA" id="ARBA00022643"/>
    </source>
</evidence>
<keyword evidence="1" id="KW-0285">Flavoprotein</keyword>
<keyword evidence="3" id="KW-0560">Oxidoreductase</keyword>
<sequence>MPVQFIGFVHYQETSESLEPRGPAVQPDFVRDFARAQEDAGFDRVLIGYASNVGDGFVVAQHAAAHTTRLGVLIAHRPGFVAPTVAARKFATLDQFTNGRVSVNIISGSHDAEQRRDGDYLSHDERYERTAEFVDVLKAAWTSEGPFDHDGKHYRFNDNFSPVKPVQKPHIPIYFSGSSDAAIAVGARVADVYMLWAESLTGTRDQILRIKAAAAKYGRAEQIGFSLSVRPILADTEKAAWDRAESILARAKALAGASPAPLSSLSRLKQGAPSNVGTIRLLRTAAEGPVVDKRLWTEMVSLPNASGNTTALVGTPDQVAESLLDYYDLGVTRFLLRGFDPFSDAVDYGRALIPIVKQEVAGRDADPAVTAAE</sequence>
<dbReference type="Gene3D" id="3.20.20.30">
    <property type="entry name" value="Luciferase-like domain"/>
    <property type="match status" value="1"/>
</dbReference>
<name>A0A549SNJ0_METSR</name>
<dbReference type="Proteomes" id="UP000316781">
    <property type="component" value="Unassembled WGS sequence"/>
</dbReference>
<gene>
    <name evidence="6" type="ORF">FM996_14475</name>
</gene>
<dbReference type="EMBL" id="VJMF01000059">
    <property type="protein sequence ID" value="TRL31184.1"/>
    <property type="molecule type" value="Genomic_DNA"/>
</dbReference>
<keyword evidence="4" id="KW-0503">Monooxygenase</keyword>
<keyword evidence="2" id="KW-0288">FMN</keyword>
<dbReference type="InterPro" id="IPR011251">
    <property type="entry name" value="Luciferase-like_dom"/>
</dbReference>
<evidence type="ECO:0000256" key="1">
    <source>
        <dbReference type="ARBA" id="ARBA00022630"/>
    </source>
</evidence>
<dbReference type="Pfam" id="PF00296">
    <property type="entry name" value="Bac_luciferase"/>
    <property type="match status" value="1"/>
</dbReference>
<dbReference type="SUPFAM" id="SSF51679">
    <property type="entry name" value="Bacterial luciferase-like"/>
    <property type="match status" value="1"/>
</dbReference>
<reference evidence="6 7" key="1">
    <citation type="submission" date="2019-07" db="EMBL/GenBank/DDBJ databases">
        <title>Ln-dependent methylotrophs.</title>
        <authorList>
            <person name="Tani A."/>
        </authorList>
    </citation>
    <scope>NUCLEOTIDE SEQUENCE [LARGE SCALE GENOMIC DNA]</scope>
    <source>
        <strain evidence="6 7">SM89A</strain>
    </source>
</reference>